<accession>A0A6L3ZHC2</accession>
<name>A0A6L3ZHC2_9FLAO</name>
<keyword evidence="2" id="KW-1185">Reference proteome</keyword>
<protein>
    <submittedName>
        <fullName evidence="1">SRPBCC family protein</fullName>
    </submittedName>
</protein>
<reference evidence="1 2" key="1">
    <citation type="submission" date="2019-10" db="EMBL/GenBank/DDBJ databases">
        <title>Genome sequence of Phaeocystidibacter marisrubri JCM30614 (type strain).</title>
        <authorList>
            <person name="Bowman J.P."/>
        </authorList>
    </citation>
    <scope>NUCLEOTIDE SEQUENCE [LARGE SCALE GENOMIC DNA]</scope>
    <source>
        <strain evidence="1 2">JCM 30614</strain>
    </source>
</reference>
<organism evidence="1 2">
    <name type="scientific">Phaeocystidibacter marisrubri</name>
    <dbReference type="NCBI Taxonomy" id="1577780"/>
    <lineage>
        <taxon>Bacteria</taxon>
        <taxon>Pseudomonadati</taxon>
        <taxon>Bacteroidota</taxon>
        <taxon>Flavobacteriia</taxon>
        <taxon>Flavobacteriales</taxon>
        <taxon>Phaeocystidibacteraceae</taxon>
        <taxon>Phaeocystidibacter</taxon>
    </lineage>
</organism>
<gene>
    <name evidence="1" type="ORF">F8C82_01165</name>
</gene>
<dbReference type="Gene3D" id="3.30.530.20">
    <property type="match status" value="1"/>
</dbReference>
<sequence>MNTHIEGRQVHINKPRTEVFSHLSTPANFSDIMPDDVQKFESGDDWFLFELKGLPAVKMKVAELSPSDKIVLKSASDKLNFELVGTLTDENDGTAAQLHFHGEFNAMLKMMVTKPLTNFLGKLSDKLEQL</sequence>
<evidence type="ECO:0000313" key="1">
    <source>
        <dbReference type="EMBL" id="KAB2817033.1"/>
    </source>
</evidence>
<dbReference type="RefSeq" id="WP_151691605.1">
    <property type="nucleotide sequence ID" value="NZ_BMGX01000002.1"/>
</dbReference>
<evidence type="ECO:0000313" key="2">
    <source>
        <dbReference type="Proteomes" id="UP000484164"/>
    </source>
</evidence>
<dbReference type="InterPro" id="IPR023393">
    <property type="entry name" value="START-like_dom_sf"/>
</dbReference>
<dbReference type="AlphaFoldDB" id="A0A6L3ZHC2"/>
<dbReference type="OrthoDB" id="1011799at2"/>
<dbReference type="SUPFAM" id="SSF55961">
    <property type="entry name" value="Bet v1-like"/>
    <property type="match status" value="1"/>
</dbReference>
<dbReference type="Proteomes" id="UP000484164">
    <property type="component" value="Unassembled WGS sequence"/>
</dbReference>
<dbReference type="EMBL" id="WBVQ01000001">
    <property type="protein sequence ID" value="KAB2817033.1"/>
    <property type="molecule type" value="Genomic_DNA"/>
</dbReference>
<proteinExistence type="predicted"/>
<comment type="caution">
    <text evidence="1">The sequence shown here is derived from an EMBL/GenBank/DDBJ whole genome shotgun (WGS) entry which is preliminary data.</text>
</comment>